<sequence>MAMRIEDYALIGDCHTGALVGRDGSIDWLCLPRFDSASMFGALLGTDEHGSWRLAPAHPEATVSLRTYLGNTFVLWTRWETPDGAVEVTDFMSMGDRRADVVRRVRGISGTVRMQGDLRLRFGYATALPWIRKLDGDDPRLVAVAGPDAVVVRGPELTATNHHHGVSFDVSAGETVDTTLTWYPSHRSEPPAFDVDRAIEHTTEWWESWASSIEHSGPHQAAVRRSLLVLRALTHEDTGGIVAAATTSLPEQFGGSRNWDYRYVWLRDASLTLEVLLAHGFDDEADEWRTWLLRAIAGDPGDVQIMYGLSGERYLPERDLDSLPGYQGSGPVRVGNGAFEQYQADVIGEVMLALQAARDAGVGETEFSWPLQRALIGFVEENWERQDSGIWEIRGAEQHFTHSRAMIWAALDCAVQGVEKHGLDGPVEQWRALRDRVRDEILDRGVDPATGAFRQHYGTTEVDASLLILAQAGFCAYDDPRMLATVEVMERTLMHEGFLLRYDTSAGVDGLPAGEYPFLACSFWLVEQYARSGREADGRALMERLVALSNDVGLLSEEYDPVGLRQAGNVPQALSHLALVRAADALEAAVQAHPDDLDRAHRDGGAALAHAEAARAAAPADGAR</sequence>
<reference evidence="3 4" key="1">
    <citation type="journal article" date="2020" name="Mol. Plant Pathol.">
        <title>Plasmid composition and the chpG gene determine the virulence level of Clavibacter capsici natural isolates in pepper.</title>
        <authorList>
            <person name="Hwang I.S."/>
            <person name="Lee H.M."/>
            <person name="Oh E.J."/>
            <person name="Lee S."/>
            <person name="Heu S."/>
            <person name="Oh C.S."/>
        </authorList>
    </citation>
    <scope>NUCLEOTIDE SEQUENCE [LARGE SCALE GENOMIC DNA]</scope>
    <source>
        <strain evidence="3 4">1101</strain>
    </source>
</reference>
<dbReference type="GO" id="GO:0005975">
    <property type="term" value="P:carbohydrate metabolic process"/>
    <property type="evidence" value="ECO:0007669"/>
    <property type="project" value="InterPro"/>
</dbReference>
<dbReference type="RefSeq" id="WP_053774037.1">
    <property type="nucleotide sequence ID" value="NZ_CP012573.1"/>
</dbReference>
<evidence type="ECO:0000313" key="4">
    <source>
        <dbReference type="Proteomes" id="UP000503164"/>
    </source>
</evidence>
<dbReference type="Pfam" id="PF19291">
    <property type="entry name" value="TREH_N"/>
    <property type="match status" value="1"/>
</dbReference>
<evidence type="ECO:0000259" key="2">
    <source>
        <dbReference type="Pfam" id="PF19291"/>
    </source>
</evidence>
<keyword evidence="3" id="KW-0378">Hydrolase</keyword>
<dbReference type="Pfam" id="PF00723">
    <property type="entry name" value="Glyco_hydro_15"/>
    <property type="match status" value="1"/>
</dbReference>
<dbReference type="EMBL" id="CP048049">
    <property type="protein sequence ID" value="QIS44483.1"/>
    <property type="molecule type" value="Genomic_DNA"/>
</dbReference>
<dbReference type="InterPro" id="IPR012341">
    <property type="entry name" value="6hp_glycosidase-like_sf"/>
</dbReference>
<accession>A0AAE6XPZ9</accession>
<dbReference type="GO" id="GO:0004553">
    <property type="term" value="F:hydrolase activity, hydrolyzing O-glycosyl compounds"/>
    <property type="evidence" value="ECO:0007669"/>
    <property type="project" value="UniProtKB-ARBA"/>
</dbReference>
<dbReference type="Gene3D" id="1.50.10.10">
    <property type="match status" value="1"/>
</dbReference>
<dbReference type="SUPFAM" id="SSF48208">
    <property type="entry name" value="Six-hairpin glycosidases"/>
    <property type="match status" value="1"/>
</dbReference>
<feature type="domain" description="Trehalase-like N-terminal" evidence="2">
    <location>
        <begin position="2"/>
        <end position="125"/>
    </location>
</feature>
<dbReference type="InterPro" id="IPR011613">
    <property type="entry name" value="GH15-like"/>
</dbReference>
<evidence type="ECO:0000259" key="1">
    <source>
        <dbReference type="Pfam" id="PF00723"/>
    </source>
</evidence>
<dbReference type="InterPro" id="IPR008928">
    <property type="entry name" value="6-hairpin_glycosidase_sf"/>
</dbReference>
<dbReference type="AlphaFoldDB" id="A0AAE6XPZ9"/>
<keyword evidence="4" id="KW-1185">Reference proteome</keyword>
<name>A0AAE6XPZ9_9MICO</name>
<dbReference type="KEGG" id="ccap:AES38_04930"/>
<gene>
    <name evidence="3" type="ORF">GW570_04930</name>
</gene>
<dbReference type="InterPro" id="IPR045582">
    <property type="entry name" value="Trehalase-like_N"/>
</dbReference>
<dbReference type="PANTHER" id="PTHR31616">
    <property type="entry name" value="TREHALASE"/>
    <property type="match status" value="1"/>
</dbReference>
<feature type="domain" description="GH15-like" evidence="1">
    <location>
        <begin position="218"/>
        <end position="583"/>
    </location>
</feature>
<dbReference type="PANTHER" id="PTHR31616:SF0">
    <property type="entry name" value="GLUCAN 1,4-ALPHA-GLUCOSIDASE"/>
    <property type="match status" value="1"/>
</dbReference>
<evidence type="ECO:0000313" key="3">
    <source>
        <dbReference type="EMBL" id="QIS44483.1"/>
    </source>
</evidence>
<proteinExistence type="predicted"/>
<protein>
    <submittedName>
        <fullName evidence="3">Glycoside hydrolase family 15 protein</fullName>
    </submittedName>
</protein>
<organism evidence="3 4">
    <name type="scientific">Clavibacter capsici</name>
    <dbReference type="NCBI Taxonomy" id="1874630"/>
    <lineage>
        <taxon>Bacteria</taxon>
        <taxon>Bacillati</taxon>
        <taxon>Actinomycetota</taxon>
        <taxon>Actinomycetes</taxon>
        <taxon>Micrococcales</taxon>
        <taxon>Microbacteriaceae</taxon>
        <taxon>Clavibacter</taxon>
    </lineage>
</organism>
<dbReference type="Proteomes" id="UP000503164">
    <property type="component" value="Chromosome"/>
</dbReference>